<evidence type="ECO:0000313" key="2">
    <source>
        <dbReference type="Proteomes" id="UP001218188"/>
    </source>
</evidence>
<reference evidence="1" key="1">
    <citation type="submission" date="2023-03" db="EMBL/GenBank/DDBJ databases">
        <title>Massive genome expansion in bonnet fungi (Mycena s.s.) driven by repeated elements and novel gene families across ecological guilds.</title>
        <authorList>
            <consortium name="Lawrence Berkeley National Laboratory"/>
            <person name="Harder C.B."/>
            <person name="Miyauchi S."/>
            <person name="Viragh M."/>
            <person name="Kuo A."/>
            <person name="Thoen E."/>
            <person name="Andreopoulos B."/>
            <person name="Lu D."/>
            <person name="Skrede I."/>
            <person name="Drula E."/>
            <person name="Henrissat B."/>
            <person name="Morin E."/>
            <person name="Kohler A."/>
            <person name="Barry K."/>
            <person name="LaButti K."/>
            <person name="Morin E."/>
            <person name="Salamov A."/>
            <person name="Lipzen A."/>
            <person name="Mereny Z."/>
            <person name="Hegedus B."/>
            <person name="Baldrian P."/>
            <person name="Stursova M."/>
            <person name="Weitz H."/>
            <person name="Taylor A."/>
            <person name="Grigoriev I.V."/>
            <person name="Nagy L.G."/>
            <person name="Martin F."/>
            <person name="Kauserud H."/>
        </authorList>
    </citation>
    <scope>NUCLEOTIDE SEQUENCE</scope>
    <source>
        <strain evidence="1">CBHHK200</strain>
    </source>
</reference>
<keyword evidence="2" id="KW-1185">Reference proteome</keyword>
<gene>
    <name evidence="1" type="ORF">C8F04DRAFT_121896</name>
</gene>
<sequence length="233" mass="25408">MFQQPCRHFFLACGILLRYRPDSEAGVKLTCTASALDFPSRNMKMSSITLTMATTLKAPQSLRSAAAETPLESSSGTSTRIAFISGPLAPSPTYFAEHYGPRLDTAILQGHAFVVGPSRGVDASRLAYLSQNGVSPGRITVFLSQSERARQREFTARGVKVVIAGRGHTARDAEMTAASDYDILRYQTEAECRALYGSKYRPRVSGTQLNEIRRQEVLAAAQLALESRGDARN</sequence>
<organism evidence="1 2">
    <name type="scientific">Mycena alexandri</name>
    <dbReference type="NCBI Taxonomy" id="1745969"/>
    <lineage>
        <taxon>Eukaryota</taxon>
        <taxon>Fungi</taxon>
        <taxon>Dikarya</taxon>
        <taxon>Basidiomycota</taxon>
        <taxon>Agaricomycotina</taxon>
        <taxon>Agaricomycetes</taxon>
        <taxon>Agaricomycetidae</taxon>
        <taxon>Agaricales</taxon>
        <taxon>Marasmiineae</taxon>
        <taxon>Mycenaceae</taxon>
        <taxon>Mycena</taxon>
    </lineage>
</organism>
<evidence type="ECO:0000313" key="1">
    <source>
        <dbReference type="EMBL" id="KAJ7026133.1"/>
    </source>
</evidence>
<comment type="caution">
    <text evidence="1">The sequence shown here is derived from an EMBL/GenBank/DDBJ whole genome shotgun (WGS) entry which is preliminary data.</text>
</comment>
<protein>
    <submittedName>
        <fullName evidence="1">Uncharacterized protein</fullName>
    </submittedName>
</protein>
<name>A0AAD6SFK3_9AGAR</name>
<proteinExistence type="predicted"/>
<accession>A0AAD6SFK3</accession>
<dbReference type="AlphaFoldDB" id="A0AAD6SFK3"/>
<dbReference type="Proteomes" id="UP001218188">
    <property type="component" value="Unassembled WGS sequence"/>
</dbReference>
<dbReference type="EMBL" id="JARJCM010000143">
    <property type="protein sequence ID" value="KAJ7026133.1"/>
    <property type="molecule type" value="Genomic_DNA"/>
</dbReference>